<organism evidence="1 2">
    <name type="scientific">Hymenobacter lapidiphilus</name>
    <dbReference type="NCBI Taxonomy" id="2608003"/>
    <lineage>
        <taxon>Bacteria</taxon>
        <taxon>Pseudomonadati</taxon>
        <taxon>Bacteroidota</taxon>
        <taxon>Cytophagia</taxon>
        <taxon>Cytophagales</taxon>
        <taxon>Hymenobacteraceae</taxon>
        <taxon>Hymenobacter</taxon>
    </lineage>
</organism>
<comment type="caution">
    <text evidence="1">The sequence shown here is derived from an EMBL/GenBank/DDBJ whole genome shotgun (WGS) entry which is preliminary data.</text>
</comment>
<dbReference type="RefSeq" id="WP_176909376.1">
    <property type="nucleotide sequence ID" value="NZ_JABKAU010000031.1"/>
</dbReference>
<gene>
    <name evidence="1" type="ORF">HW554_14930</name>
</gene>
<keyword evidence="2" id="KW-1185">Reference proteome</keyword>
<reference evidence="1 2" key="1">
    <citation type="submission" date="2020-05" db="EMBL/GenBank/DDBJ databases">
        <title>Hymenobacter terrestris sp. nov. and Hymenobacter lapidiphilus sp. nov., isolated from regoliths in Antarctica.</title>
        <authorList>
            <person name="Sedlacek I."/>
            <person name="Pantucek R."/>
            <person name="Zeman M."/>
            <person name="Holochova P."/>
            <person name="Kralova S."/>
            <person name="Stankova E."/>
            <person name="Sedo O."/>
            <person name="Micenkova L."/>
            <person name="Svec P."/>
            <person name="Gupta V."/>
            <person name="Sood U."/>
            <person name="Korpole U.S."/>
            <person name="Lal R."/>
        </authorList>
    </citation>
    <scope>NUCLEOTIDE SEQUENCE [LARGE SCALE GENOMIC DNA]</scope>
    <source>
        <strain evidence="1 2">P5342</strain>
    </source>
</reference>
<dbReference type="AlphaFoldDB" id="A0A7Y7PR75"/>
<protein>
    <submittedName>
        <fullName evidence="1">WG repeat-containing protein</fullName>
    </submittedName>
</protein>
<dbReference type="PANTHER" id="PTHR37841:SF1">
    <property type="entry name" value="DUF3298 DOMAIN-CONTAINING PROTEIN"/>
    <property type="match status" value="1"/>
</dbReference>
<dbReference type="PANTHER" id="PTHR37841">
    <property type="entry name" value="GLR2918 PROTEIN"/>
    <property type="match status" value="1"/>
</dbReference>
<proteinExistence type="predicted"/>
<evidence type="ECO:0000313" key="1">
    <source>
        <dbReference type="EMBL" id="NVO32508.1"/>
    </source>
</evidence>
<evidence type="ECO:0000313" key="2">
    <source>
        <dbReference type="Proteomes" id="UP000565521"/>
    </source>
</evidence>
<dbReference type="Pfam" id="PF14903">
    <property type="entry name" value="WG_beta_rep"/>
    <property type="match status" value="3"/>
</dbReference>
<sequence length="291" mass="32445">MKYSLVIFLVFLTAVGGYAQRLVPFKSDSTWGYKDEADTIRIAPQFQYAARFIGGSAVVAKGGKLGAIGTDGRLLVPCKYEYLQPLDTTEYLFGFRAKYYGEHFMGVLSNANNIKIPAEYNGINKQNNSYIVSINKDSIIGESSIGDIRSMKSLYGLFNINGKLLLPCKYNYIRWHNDSLLVLTKGDKNALFDKNGEQLSGFDYMVFGNFIEGVAKARIGNKYGFIYPNGKLVVPVIFDSCANFANGYALVGNNKKWGAINKQGSIVVKLQYTYEMANAKVKKLPKVRQLK</sequence>
<name>A0A7Y7PR75_9BACT</name>
<dbReference type="Proteomes" id="UP000565521">
    <property type="component" value="Unassembled WGS sequence"/>
</dbReference>
<dbReference type="EMBL" id="JABKAU010000031">
    <property type="protein sequence ID" value="NVO32508.1"/>
    <property type="molecule type" value="Genomic_DNA"/>
</dbReference>
<dbReference type="InterPro" id="IPR032774">
    <property type="entry name" value="WG_beta_rep"/>
</dbReference>
<dbReference type="SUPFAM" id="SSF69360">
    <property type="entry name" value="Cell wall binding repeat"/>
    <property type="match status" value="1"/>
</dbReference>
<accession>A0A7Y7PR75</accession>